<keyword evidence="3" id="KW-1185">Reference proteome</keyword>
<evidence type="ECO:0000256" key="1">
    <source>
        <dbReference type="SAM" id="SignalP"/>
    </source>
</evidence>
<feature type="signal peptide" evidence="1">
    <location>
        <begin position="1"/>
        <end position="20"/>
    </location>
</feature>
<evidence type="ECO:0000313" key="2">
    <source>
        <dbReference type="EMBL" id="MDG4715729.1"/>
    </source>
</evidence>
<dbReference type="EMBL" id="JARSBN010000003">
    <property type="protein sequence ID" value="MDG4715729.1"/>
    <property type="molecule type" value="Genomic_DNA"/>
</dbReference>
<dbReference type="PANTHER" id="PTHR41339">
    <property type="entry name" value="LIPL48"/>
    <property type="match status" value="1"/>
</dbReference>
<sequence>MKNFIQTALIFLLVLSNCFAQQEKGIIGYDNWLNSWTEFKPSQSEYGEPTQILSGKITKDTKLLKRDVYLLLGDVFVTDSATLTIEPGTKILGDFDSKASLIISKGSRLVAKGTQTDPIVFTSSRGSKKAGDWGGIFMLGDAPLNTYGQLASLNYGLNPSSTDHIAYGGNNTESDSGILKYVRIEFAGKRTKRFGYYNALTLAGIGNKTVIENVMISYCAGNSFNILGGSVILEKLVSYRSKSNDYEFNFGTQCQLINSLAIRSPYVSSANGSRCMVIKSYDDKEESDISKRQTFVNAENLTLVNVSDDIKSDIQVGLVQEAIYVGADASFAINKSVISGFYPAVILDDNIALNNENLEKIQFTKTYFNNCKGNIYRKGYSNNDDLESWYGSRAFSNLYAKSSDKETFIAAHSIKNPDFRLQVNRIIASNDFIDDDDED</sequence>
<accession>A0ABT6G110</accession>
<name>A0ABT6G110_9FLAO</name>
<dbReference type="RefSeq" id="WP_278005181.1">
    <property type="nucleotide sequence ID" value="NZ_JARSBN010000003.1"/>
</dbReference>
<comment type="caution">
    <text evidence="2">The sequence shown here is derived from an EMBL/GenBank/DDBJ whole genome shotgun (WGS) entry which is preliminary data.</text>
</comment>
<reference evidence="2 3" key="1">
    <citation type="submission" date="2023-03" db="EMBL/GenBank/DDBJ databases">
        <title>Strain YYF002 represents a novel species in the genus Winogradskyella isolated from seawater.</title>
        <authorList>
            <person name="Fu Z.-Y."/>
        </authorList>
    </citation>
    <scope>NUCLEOTIDE SEQUENCE [LARGE SCALE GENOMIC DNA]</scope>
    <source>
        <strain evidence="2 3">YYF002</strain>
    </source>
</reference>
<gene>
    <name evidence="2" type="ORF">P7122_07590</name>
</gene>
<keyword evidence="1" id="KW-0732">Signal</keyword>
<proteinExistence type="predicted"/>
<dbReference type="Proteomes" id="UP001529085">
    <property type="component" value="Unassembled WGS sequence"/>
</dbReference>
<evidence type="ECO:0008006" key="4">
    <source>
        <dbReference type="Google" id="ProtNLM"/>
    </source>
</evidence>
<protein>
    <recommendedName>
        <fullName evidence="4">T9SS C-terminal target domain-containing protein</fullName>
    </recommendedName>
</protein>
<organism evidence="2 3">
    <name type="scientific">Winogradskyella marincola</name>
    <dbReference type="NCBI Taxonomy" id="3037795"/>
    <lineage>
        <taxon>Bacteria</taxon>
        <taxon>Pseudomonadati</taxon>
        <taxon>Bacteroidota</taxon>
        <taxon>Flavobacteriia</taxon>
        <taxon>Flavobacteriales</taxon>
        <taxon>Flavobacteriaceae</taxon>
        <taxon>Winogradskyella</taxon>
    </lineage>
</organism>
<evidence type="ECO:0000313" key="3">
    <source>
        <dbReference type="Proteomes" id="UP001529085"/>
    </source>
</evidence>
<dbReference type="PANTHER" id="PTHR41339:SF1">
    <property type="entry name" value="SECRETED PROTEIN"/>
    <property type="match status" value="1"/>
</dbReference>
<feature type="chain" id="PRO_5045997660" description="T9SS C-terminal target domain-containing protein" evidence="1">
    <location>
        <begin position="21"/>
        <end position="439"/>
    </location>
</feature>